<evidence type="ECO:0000256" key="15">
    <source>
        <dbReference type="ARBA" id="ARBA00023180"/>
    </source>
</evidence>
<dbReference type="InterPro" id="IPR003591">
    <property type="entry name" value="Leu-rich_rpt_typical-subtyp"/>
</dbReference>
<dbReference type="Pfam" id="PF12799">
    <property type="entry name" value="LRR_4"/>
    <property type="match status" value="1"/>
</dbReference>
<dbReference type="InterPro" id="IPR025875">
    <property type="entry name" value="Leu-rich_rpt_4"/>
</dbReference>
<evidence type="ECO:0000256" key="14">
    <source>
        <dbReference type="ARBA" id="ARBA00023136"/>
    </source>
</evidence>
<keyword evidence="11 19" id="KW-0418">Kinase</keyword>
<keyword evidence="4" id="KW-0723">Serine/threonine-protein kinase</keyword>
<keyword evidence="5" id="KW-0433">Leucine-rich repeat</keyword>
<keyword evidence="3" id="KW-1003">Cell membrane</keyword>
<dbReference type="InterPro" id="IPR017441">
    <property type="entry name" value="Protein_kinase_ATP_BS"/>
</dbReference>
<evidence type="ECO:0000259" key="18">
    <source>
        <dbReference type="Pfam" id="PF08263"/>
    </source>
</evidence>
<dbReference type="Proteomes" id="UP001180020">
    <property type="component" value="Unassembled WGS sequence"/>
</dbReference>
<dbReference type="InterPro" id="IPR032675">
    <property type="entry name" value="LRR_dom_sf"/>
</dbReference>
<comment type="subcellular location">
    <subcellularLocation>
        <location evidence="1">Cell membrane</location>
        <topology evidence="1">Single-pass membrane protein</topology>
    </subcellularLocation>
</comment>
<evidence type="ECO:0000256" key="13">
    <source>
        <dbReference type="ARBA" id="ARBA00022989"/>
    </source>
</evidence>
<keyword evidence="20" id="KW-1185">Reference proteome</keyword>
<keyword evidence="6" id="KW-0808">Transferase</keyword>
<dbReference type="AlphaFoldDB" id="A0AAV9CMN5"/>
<keyword evidence="9" id="KW-0677">Repeat</keyword>
<keyword evidence="12 16" id="KW-0067">ATP-binding</keyword>
<feature type="domain" description="Leucine-rich repeat-containing N-terminal plant-type" evidence="18">
    <location>
        <begin position="146"/>
        <end position="185"/>
    </location>
</feature>
<feature type="binding site" evidence="16">
    <location>
        <position position="807"/>
    </location>
    <ligand>
        <name>ATP</name>
        <dbReference type="ChEBI" id="CHEBI:30616"/>
    </ligand>
</feature>
<dbReference type="Pfam" id="PF00560">
    <property type="entry name" value="LRR_1"/>
    <property type="match status" value="8"/>
</dbReference>
<keyword evidence="7 17" id="KW-0812">Transmembrane</keyword>
<evidence type="ECO:0000256" key="3">
    <source>
        <dbReference type="ARBA" id="ARBA00022475"/>
    </source>
</evidence>
<accession>A0AAV9CMN5</accession>
<dbReference type="Pfam" id="PF08263">
    <property type="entry name" value="LRRNT_2"/>
    <property type="match status" value="1"/>
</dbReference>
<dbReference type="SUPFAM" id="SSF56112">
    <property type="entry name" value="Protein kinase-like (PK-like)"/>
    <property type="match status" value="1"/>
</dbReference>
<dbReference type="PROSITE" id="PS51450">
    <property type="entry name" value="LRR"/>
    <property type="match status" value="3"/>
</dbReference>
<dbReference type="SUPFAM" id="SSF52058">
    <property type="entry name" value="L domain-like"/>
    <property type="match status" value="3"/>
</dbReference>
<dbReference type="Gene3D" id="3.80.10.10">
    <property type="entry name" value="Ribonuclease Inhibitor"/>
    <property type="match status" value="3"/>
</dbReference>
<dbReference type="Pfam" id="PF13855">
    <property type="entry name" value="LRR_8"/>
    <property type="match status" value="1"/>
</dbReference>
<evidence type="ECO:0000256" key="9">
    <source>
        <dbReference type="ARBA" id="ARBA00022737"/>
    </source>
</evidence>
<dbReference type="InterPro" id="IPR001611">
    <property type="entry name" value="Leu-rich_rpt"/>
</dbReference>
<keyword evidence="19" id="KW-0675">Receptor</keyword>
<evidence type="ECO:0000256" key="17">
    <source>
        <dbReference type="SAM" id="Phobius"/>
    </source>
</evidence>
<proteinExistence type="predicted"/>
<dbReference type="InterPro" id="IPR011009">
    <property type="entry name" value="Kinase-like_dom_sf"/>
</dbReference>
<evidence type="ECO:0000256" key="1">
    <source>
        <dbReference type="ARBA" id="ARBA00004162"/>
    </source>
</evidence>
<dbReference type="GO" id="GO:0005886">
    <property type="term" value="C:plasma membrane"/>
    <property type="evidence" value="ECO:0007669"/>
    <property type="project" value="UniProtKB-SubCell"/>
</dbReference>
<keyword evidence="10 16" id="KW-0547">Nucleotide-binding</keyword>
<dbReference type="SMART" id="SM00369">
    <property type="entry name" value="LRR_TYP"/>
    <property type="match status" value="12"/>
</dbReference>
<dbReference type="PRINTS" id="PR00019">
    <property type="entry name" value="LEURICHRPT"/>
</dbReference>
<evidence type="ECO:0000256" key="10">
    <source>
        <dbReference type="ARBA" id="ARBA00022741"/>
    </source>
</evidence>
<evidence type="ECO:0000256" key="2">
    <source>
        <dbReference type="ARBA" id="ARBA00012513"/>
    </source>
</evidence>
<dbReference type="GO" id="GO:0005524">
    <property type="term" value="F:ATP binding"/>
    <property type="evidence" value="ECO:0007669"/>
    <property type="project" value="UniProtKB-UniRule"/>
</dbReference>
<organism evidence="19 20">
    <name type="scientific">Acorus calamus</name>
    <name type="common">Sweet flag</name>
    <dbReference type="NCBI Taxonomy" id="4465"/>
    <lineage>
        <taxon>Eukaryota</taxon>
        <taxon>Viridiplantae</taxon>
        <taxon>Streptophyta</taxon>
        <taxon>Embryophyta</taxon>
        <taxon>Tracheophyta</taxon>
        <taxon>Spermatophyta</taxon>
        <taxon>Magnoliopsida</taxon>
        <taxon>Liliopsida</taxon>
        <taxon>Acoraceae</taxon>
        <taxon>Acorus</taxon>
    </lineage>
</organism>
<dbReference type="FunFam" id="3.80.10.10:FF:000288">
    <property type="entry name" value="LRR receptor-like serine/threonine-protein kinase EFR"/>
    <property type="match status" value="1"/>
</dbReference>
<dbReference type="PANTHER" id="PTHR46662">
    <property type="entry name" value="DI-GLUCOSE BINDING PROTEIN WITH LEUCINE-RICH REPEAT DOMAIN-CONTAINING PROTEIN"/>
    <property type="match status" value="1"/>
</dbReference>
<sequence length="826" mass="90323">MSKIMTLRVHELEAQYGITWIGPLFNGSAFHTVSIDKDNPNIFKSQWSACSTTYVRLGMQRRPAGDSSGTFASSLGISSSTFSGDNSCSEVESLAARFETPDQNPDPTKCPRQMFLSKFDGQLRISHHCEIANKKLPWCIAPDGIATDKSALLNFKKSVAIDPENALGNWNETTHICDWNGVLCSQDRVIWLDLKGKHLQGAISPFLSNLSSLRLLDLSDNSFQGPIPSELGTLVSLEELSLRGNAVQEQVPESFGALINLRYIDLSKNYLKGQLPTSLFYNCTSLQYIDLSNNFFIGPIPLDTGNRLPSLENLDLYLNQLNSTIPTSLSNSSMMTELDLENNFLSGGLPSEIVRHMPMLKVLHLSNNYLTSDDGNTNLTPFFRAISNLTHLEELELAGNGLGGQLPSIIGLLHVNLSQIHLEDNLIHGVIPPNIANLSNLTLLNLSSNLLNGTIPSELSLLPKLERLCLSNNLLQGSIPSPLSKLSHLGLLDLSMNRLSNSIPTSLQNLTQLRQLLLNDNLLSGSIPPSLGKCVNLEVLDLSHNRLNGTIPAEVASLDSMSFYFNLSNNLLTGPVPLELSKMDKVRAIDLSSNNFNGEIPPTLGSCEEVELINLSRNAIRGTVPGTLGSLVNLKVLDLSSNLLSGDIPSSLQKCDSLIQLNISFNNFSGPIPTGGIFDILTVDSFEGNPLLCGRLTGIPTCHSKKNTTLHSGKYLLSLVSVISTLAFVITICCVVGYQNIRRRSIFRRKEGLSSKSDPELRSKYPRITYRELVEATNGFEPSKLIGSGGYGRVYKGVFGDGSAVAKWKLCEEFHKRMPDLEIDSA</sequence>
<reference evidence="19" key="1">
    <citation type="journal article" date="2023" name="Nat. Commun.">
        <title>Diploid and tetraploid genomes of Acorus and the evolution of monocots.</title>
        <authorList>
            <person name="Ma L."/>
            <person name="Liu K.W."/>
            <person name="Li Z."/>
            <person name="Hsiao Y.Y."/>
            <person name="Qi Y."/>
            <person name="Fu T."/>
            <person name="Tang G.D."/>
            <person name="Zhang D."/>
            <person name="Sun W.H."/>
            <person name="Liu D.K."/>
            <person name="Li Y."/>
            <person name="Chen G.Z."/>
            <person name="Liu X.D."/>
            <person name="Liao X.Y."/>
            <person name="Jiang Y.T."/>
            <person name="Yu X."/>
            <person name="Hao Y."/>
            <person name="Huang J."/>
            <person name="Zhao X.W."/>
            <person name="Ke S."/>
            <person name="Chen Y.Y."/>
            <person name="Wu W.L."/>
            <person name="Hsu J.L."/>
            <person name="Lin Y.F."/>
            <person name="Huang M.D."/>
            <person name="Li C.Y."/>
            <person name="Huang L."/>
            <person name="Wang Z.W."/>
            <person name="Zhao X."/>
            <person name="Zhong W.Y."/>
            <person name="Peng D.H."/>
            <person name="Ahmad S."/>
            <person name="Lan S."/>
            <person name="Zhang J.S."/>
            <person name="Tsai W.C."/>
            <person name="Van de Peer Y."/>
            <person name="Liu Z.J."/>
        </authorList>
    </citation>
    <scope>NUCLEOTIDE SEQUENCE</scope>
    <source>
        <strain evidence="19">CP</strain>
    </source>
</reference>
<evidence type="ECO:0000256" key="6">
    <source>
        <dbReference type="ARBA" id="ARBA00022679"/>
    </source>
</evidence>
<dbReference type="SMART" id="SM00365">
    <property type="entry name" value="LRR_SD22"/>
    <property type="match status" value="7"/>
</dbReference>
<evidence type="ECO:0000313" key="20">
    <source>
        <dbReference type="Proteomes" id="UP001180020"/>
    </source>
</evidence>
<dbReference type="EC" id="2.7.11.1" evidence="2"/>
<dbReference type="Gene3D" id="3.30.200.20">
    <property type="entry name" value="Phosphorylase Kinase, domain 1"/>
    <property type="match status" value="1"/>
</dbReference>
<keyword evidence="13 17" id="KW-1133">Transmembrane helix</keyword>
<keyword evidence="14 17" id="KW-0472">Membrane</keyword>
<evidence type="ECO:0000256" key="4">
    <source>
        <dbReference type="ARBA" id="ARBA00022527"/>
    </source>
</evidence>
<evidence type="ECO:0000256" key="8">
    <source>
        <dbReference type="ARBA" id="ARBA00022729"/>
    </source>
</evidence>
<comment type="caution">
    <text evidence="19">The sequence shown here is derived from an EMBL/GenBank/DDBJ whole genome shotgun (WGS) entry which is preliminary data.</text>
</comment>
<protein>
    <recommendedName>
        <fullName evidence="2">non-specific serine/threonine protein kinase</fullName>
        <ecNumber evidence="2">2.7.11.1</ecNumber>
    </recommendedName>
</protein>
<keyword evidence="15" id="KW-0325">Glycoprotein</keyword>
<dbReference type="EMBL" id="JAUJYO010000018">
    <property type="protein sequence ID" value="KAK1290037.1"/>
    <property type="molecule type" value="Genomic_DNA"/>
</dbReference>
<keyword evidence="8" id="KW-0732">Signal</keyword>
<evidence type="ECO:0000313" key="19">
    <source>
        <dbReference type="EMBL" id="KAK1290037.1"/>
    </source>
</evidence>
<evidence type="ECO:0000256" key="12">
    <source>
        <dbReference type="ARBA" id="ARBA00022840"/>
    </source>
</evidence>
<dbReference type="PROSITE" id="PS00107">
    <property type="entry name" value="PROTEIN_KINASE_ATP"/>
    <property type="match status" value="1"/>
</dbReference>
<evidence type="ECO:0000256" key="7">
    <source>
        <dbReference type="ARBA" id="ARBA00022692"/>
    </source>
</evidence>
<dbReference type="FunFam" id="3.80.10.10:FF:000676">
    <property type="entry name" value="LRR receptor-like serine/threonine-protein kinase FLS2"/>
    <property type="match status" value="1"/>
</dbReference>
<reference evidence="19" key="2">
    <citation type="submission" date="2023-06" db="EMBL/GenBank/DDBJ databases">
        <authorList>
            <person name="Ma L."/>
            <person name="Liu K.-W."/>
            <person name="Li Z."/>
            <person name="Hsiao Y.-Y."/>
            <person name="Qi Y."/>
            <person name="Fu T."/>
            <person name="Tang G."/>
            <person name="Zhang D."/>
            <person name="Sun W.-H."/>
            <person name="Liu D.-K."/>
            <person name="Li Y."/>
            <person name="Chen G.-Z."/>
            <person name="Liu X.-D."/>
            <person name="Liao X.-Y."/>
            <person name="Jiang Y.-T."/>
            <person name="Yu X."/>
            <person name="Hao Y."/>
            <person name="Huang J."/>
            <person name="Zhao X.-W."/>
            <person name="Ke S."/>
            <person name="Chen Y.-Y."/>
            <person name="Wu W.-L."/>
            <person name="Hsu J.-L."/>
            <person name="Lin Y.-F."/>
            <person name="Huang M.-D."/>
            <person name="Li C.-Y."/>
            <person name="Huang L."/>
            <person name="Wang Z.-W."/>
            <person name="Zhao X."/>
            <person name="Zhong W.-Y."/>
            <person name="Peng D.-H."/>
            <person name="Ahmad S."/>
            <person name="Lan S."/>
            <person name="Zhang J.-S."/>
            <person name="Tsai W.-C."/>
            <person name="Van De Peer Y."/>
            <person name="Liu Z.-J."/>
        </authorList>
    </citation>
    <scope>NUCLEOTIDE SEQUENCE</scope>
    <source>
        <strain evidence="19">CP</strain>
        <tissue evidence="19">Leaves</tissue>
    </source>
</reference>
<gene>
    <name evidence="19" type="ORF">QJS10_CPB18g00343</name>
</gene>
<dbReference type="InterPro" id="IPR013210">
    <property type="entry name" value="LRR_N_plant-typ"/>
</dbReference>
<name>A0AAV9CMN5_ACOCL</name>
<evidence type="ECO:0000256" key="5">
    <source>
        <dbReference type="ARBA" id="ARBA00022614"/>
    </source>
</evidence>
<dbReference type="GO" id="GO:0004674">
    <property type="term" value="F:protein serine/threonine kinase activity"/>
    <property type="evidence" value="ECO:0007669"/>
    <property type="project" value="UniProtKB-KW"/>
</dbReference>
<dbReference type="PANTHER" id="PTHR46662:SF109">
    <property type="entry name" value="OS11G0695800 PROTEIN"/>
    <property type="match status" value="1"/>
</dbReference>
<feature type="transmembrane region" description="Helical" evidence="17">
    <location>
        <begin position="715"/>
        <end position="738"/>
    </location>
</feature>
<evidence type="ECO:0000256" key="16">
    <source>
        <dbReference type="PROSITE-ProRule" id="PRU10141"/>
    </source>
</evidence>
<evidence type="ECO:0000256" key="11">
    <source>
        <dbReference type="ARBA" id="ARBA00022777"/>
    </source>
</evidence>